<dbReference type="InterPro" id="IPR001810">
    <property type="entry name" value="F-box_dom"/>
</dbReference>
<gene>
    <name evidence="3" type="ORF">E1B28_002911</name>
</gene>
<comment type="caution">
    <text evidence="3">The sequence shown here is derived from an EMBL/GenBank/DDBJ whole genome shotgun (WGS) entry which is preliminary data.</text>
</comment>
<proteinExistence type="predicted"/>
<feature type="compositionally biased region" description="Polar residues" evidence="1">
    <location>
        <begin position="15"/>
        <end position="30"/>
    </location>
</feature>
<dbReference type="RefSeq" id="XP_043001816.1">
    <property type="nucleotide sequence ID" value="XM_043159862.1"/>
</dbReference>
<reference evidence="3" key="1">
    <citation type="journal article" date="2021" name="Genome Biol. Evol.">
        <title>The assembled and annotated genome of the fairy-ring fungus Marasmius oreades.</title>
        <authorList>
            <person name="Hiltunen M."/>
            <person name="Ament-Velasquez S.L."/>
            <person name="Johannesson H."/>
        </authorList>
    </citation>
    <scope>NUCLEOTIDE SEQUENCE</scope>
    <source>
        <strain evidence="3">03SP1</strain>
    </source>
</reference>
<evidence type="ECO:0000313" key="3">
    <source>
        <dbReference type="EMBL" id="KAG7085345.1"/>
    </source>
</evidence>
<evidence type="ECO:0000259" key="2">
    <source>
        <dbReference type="PROSITE" id="PS50181"/>
    </source>
</evidence>
<organism evidence="3 4">
    <name type="scientific">Marasmius oreades</name>
    <name type="common">fairy-ring Marasmius</name>
    <dbReference type="NCBI Taxonomy" id="181124"/>
    <lineage>
        <taxon>Eukaryota</taxon>
        <taxon>Fungi</taxon>
        <taxon>Dikarya</taxon>
        <taxon>Basidiomycota</taxon>
        <taxon>Agaricomycotina</taxon>
        <taxon>Agaricomycetes</taxon>
        <taxon>Agaricomycetidae</taxon>
        <taxon>Agaricales</taxon>
        <taxon>Marasmiineae</taxon>
        <taxon>Marasmiaceae</taxon>
        <taxon>Marasmius</taxon>
    </lineage>
</organism>
<feature type="domain" description="F-box" evidence="2">
    <location>
        <begin position="42"/>
        <end position="92"/>
    </location>
</feature>
<dbReference type="EMBL" id="CM032191">
    <property type="protein sequence ID" value="KAG7085345.1"/>
    <property type="molecule type" value="Genomic_DNA"/>
</dbReference>
<feature type="region of interest" description="Disordered" evidence="1">
    <location>
        <begin position="1"/>
        <end position="30"/>
    </location>
</feature>
<name>A0A9P7RLF6_9AGAR</name>
<protein>
    <recommendedName>
        <fullName evidence="2">F-box domain-containing protein</fullName>
    </recommendedName>
</protein>
<evidence type="ECO:0000256" key="1">
    <source>
        <dbReference type="SAM" id="MobiDB-lite"/>
    </source>
</evidence>
<sequence length="646" mass="75636">MARTKRKNAGKQLLAGSSRNPSKFNTNANLNPHPTDRIGFLERIVLEAPLELVFEFFCYLHPLDLLHLARTSKNLRNFLMSRSLSERIWRTARSERQFFPDLPPIPPGFSEPQFAALLFESDFCHGCGQHSTRSANVIWDCKVSCHEDCVGKVFSDLDDILRKQPKLDQETRTAIESFTPHQIYRNSKVYIPSMVEQTRREYMEAKDDPVQLAQWQAKQIQIPDLIECCNWQETLKMNRIQLINDKLRSRGWDDIQKHELGASLLPSFYNEAHPFTEEDWNKMGLAFAQFCKRRKAIRFKQLRISRFAQRFNDVSYSYKTFQEARCQEGRAFMPLGDLMTPFQIDRPYLESLLDLEELTRQWISRKDDQLKTYLSWYNREYGTTYSDPKTVVFRCNQCNAVVWGVRIYVHGCTTHARYPKDPGHVPMYWKYSKLHNPFGWEPLTWSLVCYEVHPSATEYAKQIIDLCGVKNLETLEEMRPLLECKACHAPHNAFYPWTRAFTHEDSSEAGTYMHDLRIATDVDVETRRALEKDEVQEAFLKLKRIDGSLHKRYVVCKLCKADHKNTMGCSDWKGPLLNHMEEVHQISSADIRYGVHFSWNITAVFFDCRPSRKCSKPWRPRGSDHTDKPISRISRALFNFLDLLLS</sequence>
<dbReference type="Proteomes" id="UP001049176">
    <property type="component" value="Chromosome 11"/>
</dbReference>
<evidence type="ECO:0000313" key="4">
    <source>
        <dbReference type="Proteomes" id="UP001049176"/>
    </source>
</evidence>
<accession>A0A9P7RLF6</accession>
<keyword evidence="4" id="KW-1185">Reference proteome</keyword>
<dbReference type="GeneID" id="66071987"/>
<dbReference type="OrthoDB" id="2322499at2759"/>
<dbReference type="AlphaFoldDB" id="A0A9P7RLF6"/>
<dbReference type="KEGG" id="more:E1B28_002911"/>
<dbReference type="Pfam" id="PF00646">
    <property type="entry name" value="F-box"/>
    <property type="match status" value="1"/>
</dbReference>
<dbReference type="PROSITE" id="PS50181">
    <property type="entry name" value="FBOX"/>
    <property type="match status" value="1"/>
</dbReference>